<protein>
    <submittedName>
        <fullName evidence="2">Uncharacterized protein</fullName>
    </submittedName>
</protein>
<reference evidence="2 3" key="1">
    <citation type="submission" date="2024-06" db="EMBL/GenBank/DDBJ databases">
        <title>The Natural Products Discovery Center: Release of the First 8490 Sequenced Strains for Exploring Actinobacteria Biosynthetic Diversity.</title>
        <authorList>
            <person name="Kalkreuter E."/>
            <person name="Kautsar S.A."/>
            <person name="Yang D."/>
            <person name="Bader C.D."/>
            <person name="Teijaro C.N."/>
            <person name="Fluegel L."/>
            <person name="Davis C.M."/>
            <person name="Simpson J.R."/>
            <person name="Lauterbach L."/>
            <person name="Steele A.D."/>
            <person name="Gui C."/>
            <person name="Meng S."/>
            <person name="Li G."/>
            <person name="Viehrig K."/>
            <person name="Ye F."/>
            <person name="Su P."/>
            <person name="Kiefer A.F."/>
            <person name="Nichols A."/>
            <person name="Cepeda A.J."/>
            <person name="Yan W."/>
            <person name="Fan B."/>
            <person name="Jiang Y."/>
            <person name="Adhikari A."/>
            <person name="Zheng C.-J."/>
            <person name="Schuster L."/>
            <person name="Cowan T.M."/>
            <person name="Smanski M.J."/>
            <person name="Chevrette M.G."/>
            <person name="De Carvalho L.P.S."/>
            <person name="Shen B."/>
        </authorList>
    </citation>
    <scope>NUCLEOTIDE SEQUENCE [LARGE SCALE GENOMIC DNA]</scope>
    <source>
        <strain evidence="2 3">NPDC047833</strain>
    </source>
</reference>
<accession>A0ABV3M783</accession>
<evidence type="ECO:0000313" key="3">
    <source>
        <dbReference type="Proteomes" id="UP001553843"/>
    </source>
</evidence>
<keyword evidence="3" id="KW-1185">Reference proteome</keyword>
<organism evidence="2 3">
    <name type="scientific">Streptomyces huasconensis</name>
    <dbReference type="NCBI Taxonomy" id="1854574"/>
    <lineage>
        <taxon>Bacteria</taxon>
        <taxon>Bacillati</taxon>
        <taxon>Actinomycetota</taxon>
        <taxon>Actinomycetes</taxon>
        <taxon>Kitasatosporales</taxon>
        <taxon>Streptomycetaceae</taxon>
        <taxon>Streptomyces</taxon>
    </lineage>
</organism>
<feature type="region of interest" description="Disordered" evidence="1">
    <location>
        <begin position="42"/>
        <end position="66"/>
    </location>
</feature>
<proteinExistence type="predicted"/>
<dbReference type="RefSeq" id="WP_359783587.1">
    <property type="nucleotide sequence ID" value="NZ_JBEYRR010000016.1"/>
</dbReference>
<comment type="caution">
    <text evidence="2">The sequence shown here is derived from an EMBL/GenBank/DDBJ whole genome shotgun (WGS) entry which is preliminary data.</text>
</comment>
<evidence type="ECO:0000256" key="1">
    <source>
        <dbReference type="SAM" id="MobiDB-lite"/>
    </source>
</evidence>
<dbReference type="Proteomes" id="UP001553843">
    <property type="component" value="Unassembled WGS sequence"/>
</dbReference>
<gene>
    <name evidence="2" type="ORF">AB0887_37265</name>
</gene>
<evidence type="ECO:0000313" key="2">
    <source>
        <dbReference type="EMBL" id="MEW2367563.1"/>
    </source>
</evidence>
<sequence>MLASMRGRTRFKGNPTGLQAGNLAFDRCPYCQAGQPMIGGRFSTFGPFGQQPAFRQGEPASDSGWG</sequence>
<name>A0ABV3M783_9ACTN</name>
<dbReference type="EMBL" id="JBEYRS010000027">
    <property type="protein sequence ID" value="MEW2367563.1"/>
    <property type="molecule type" value="Genomic_DNA"/>
</dbReference>